<evidence type="ECO:0000313" key="5">
    <source>
        <dbReference type="EMBL" id="KNB74430.1"/>
    </source>
</evidence>
<reference evidence="6" key="1">
    <citation type="submission" date="2015-07" db="EMBL/GenBank/DDBJ databases">
        <title>Genome sequencing project for genomic taxonomy and phylogenomics of Bacillus-like bacteria.</title>
        <authorList>
            <person name="Liu B."/>
            <person name="Wang J."/>
            <person name="Zhu Y."/>
            <person name="Liu G."/>
            <person name="Chen Q."/>
            <person name="Chen Z."/>
            <person name="Lan J."/>
            <person name="Che J."/>
            <person name="Ge C."/>
            <person name="Shi H."/>
            <person name="Pan Z."/>
            <person name="Liu X."/>
        </authorList>
    </citation>
    <scope>NUCLEOTIDE SEQUENCE [LARGE SCALE GENOMIC DNA]</scope>
    <source>
        <strain evidence="6">DSM 9887</strain>
    </source>
</reference>
<name>A0A0K9Z1V1_9BACL</name>
<evidence type="ECO:0000256" key="2">
    <source>
        <dbReference type="SAM" id="Coils"/>
    </source>
</evidence>
<dbReference type="GO" id="GO:0016887">
    <property type="term" value="F:ATP hydrolysis activity"/>
    <property type="evidence" value="ECO:0007669"/>
    <property type="project" value="InterPro"/>
</dbReference>
<proteinExistence type="predicted"/>
<protein>
    <submittedName>
        <fullName evidence="5">Chromosome segregation protein SMC</fullName>
    </submittedName>
</protein>
<evidence type="ECO:0000259" key="3">
    <source>
        <dbReference type="Pfam" id="PF13476"/>
    </source>
</evidence>
<evidence type="ECO:0000256" key="1">
    <source>
        <dbReference type="ARBA" id="ARBA00023054"/>
    </source>
</evidence>
<dbReference type="Proteomes" id="UP000319578">
    <property type="component" value="Unassembled WGS sequence"/>
</dbReference>
<dbReference type="EMBL" id="BJON01000006">
    <property type="protein sequence ID" value="GED67957.1"/>
    <property type="molecule type" value="Genomic_DNA"/>
</dbReference>
<reference evidence="5" key="2">
    <citation type="submission" date="2015-07" db="EMBL/GenBank/DDBJ databases">
        <title>MeaNS - Measles Nucleotide Surveillance Program.</title>
        <authorList>
            <person name="Tran T."/>
            <person name="Druce J."/>
        </authorList>
    </citation>
    <scope>NUCLEOTIDE SEQUENCE</scope>
    <source>
        <strain evidence="5">DSM 9887</strain>
    </source>
</reference>
<dbReference type="SUPFAM" id="SSF52540">
    <property type="entry name" value="P-loop containing nucleoside triphosphate hydrolases"/>
    <property type="match status" value="3"/>
</dbReference>
<dbReference type="STRING" id="54915.ADS79_01685"/>
<evidence type="ECO:0000313" key="7">
    <source>
        <dbReference type="Proteomes" id="UP000319578"/>
    </source>
</evidence>
<dbReference type="PANTHER" id="PTHR45916">
    <property type="entry name" value="STRUCTURAL MAINTENANCE OF CHROMOSOMES PROTEIN 5"/>
    <property type="match status" value="1"/>
</dbReference>
<dbReference type="InterPro" id="IPR027417">
    <property type="entry name" value="P-loop_NTPase"/>
</dbReference>
<dbReference type="PANTHER" id="PTHR45916:SF1">
    <property type="entry name" value="STRUCTURAL MAINTENANCE OF CHROMOSOMES PROTEIN 5"/>
    <property type="match status" value="1"/>
</dbReference>
<evidence type="ECO:0000313" key="6">
    <source>
        <dbReference type="Proteomes" id="UP000036834"/>
    </source>
</evidence>
<feature type="domain" description="Rad50/SbcC-type AAA" evidence="3">
    <location>
        <begin position="5"/>
        <end position="336"/>
    </location>
</feature>
<feature type="coiled-coil region" evidence="2">
    <location>
        <begin position="184"/>
        <end position="218"/>
    </location>
</feature>
<sequence>MIPWRLTFSGIRDYSPTLVDLSDADQHVLITGPNGAGKSTITFCMGAVLYSSKVDIEGLKSRNLLADQTWRAKISFLFKNDGFMKIDAPSFIEFTLSMSQDPGQPLKKVFSISKGEQIDSWEETITYTSGDRYYNFSAYKKDLQYKYKIDPDLFYLIWYQQEVNQFAIMHPEERFRIFSEIHGIDKVQRDWEESIEKMKETEETLRSSELNVKLMKADLAMKKSALDRFLDNQKRLREGAEMYIESLLGLEKHLHREKESIQAIIQQLEEELYEVQDAIALKKEEKEKATEGLETEKGEFEILNARIETVGNKMDEAAVQLQEINTKIEQLEKELESITSRKGQITRTEDEVKGRLHTLSEEQRQTDEQHHYTESLLAEQNTAWQKKVGKIAGIKEKIARDDELETVHRERLRQYKSSYAVQEKIVALEAGIEEYKDRKRNDIRDLQGLREELVLLEEERDLSARQIESMKWFRSKQIKAYPLRELIEMDETARLKDELLFQTIKYTMFFNGTHTNPPNDLYHVPLMKIVPDRSITHLTNLHIKVKEGLSEDEIPHAIKALWWVEQFFRENIFSIQNGVLIDPIGIRGPQEKDKYILSVKALRARKHEVQVQIDELYQRISLYDKKIQEDTKTVQELNSIIHQVREAEAFMTHEHERVILKNKLNEELETEERIKQDRVRLESDRTRFVRLQLEQAALEKVLRDEEAFYEELGKMKDKYEELNVLQKQGLIQKDLVREQKKTFSRLENERDQLDRKINQTQREIRRLSDELDHVEDDLRMRRNQKESNLNQIEITKEELVKTIQELNELQHLIPGIYSEVIANAALEKPTSIPQLKIDRESGQVKFNQARTEDGIDPTAPENYETAKYEYERLDDEFKRTNILLEQDKERAEQLRDKMETTINMRVLELQQRFKIYMSHFQFEGDIGWESYEGQRKRIHFKLYIKARKEGHRGSLEDVSIKARGGKVGKGVSGGEESLSSLLFALALLQNLQTTPGFIVLDEFDSALDENRKSKVFDLYVQELKRKLIILTPKSHEETYLNRFSKAFIVQHDPTVPKSKVIGIVKVG</sequence>
<dbReference type="GO" id="GO:0000724">
    <property type="term" value="P:double-strand break repair via homologous recombination"/>
    <property type="evidence" value="ECO:0007669"/>
    <property type="project" value="TreeGrafter"/>
</dbReference>
<dbReference type="GO" id="GO:0003697">
    <property type="term" value="F:single-stranded DNA binding"/>
    <property type="evidence" value="ECO:0007669"/>
    <property type="project" value="TreeGrafter"/>
</dbReference>
<dbReference type="EMBL" id="LGIQ01000002">
    <property type="protein sequence ID" value="KNB74430.1"/>
    <property type="molecule type" value="Genomic_DNA"/>
</dbReference>
<feature type="coiled-coil region" evidence="2">
    <location>
        <begin position="251"/>
        <end position="285"/>
    </location>
</feature>
<dbReference type="Gene3D" id="3.40.50.300">
    <property type="entry name" value="P-loop containing nucleotide triphosphate hydrolases"/>
    <property type="match status" value="2"/>
</dbReference>
<feature type="coiled-coil region" evidence="2">
    <location>
        <begin position="314"/>
        <end position="348"/>
    </location>
</feature>
<keyword evidence="1 2" id="KW-0175">Coiled coil</keyword>
<reference evidence="4 7" key="3">
    <citation type="submission" date="2019-06" db="EMBL/GenBank/DDBJ databases">
        <title>Whole genome shotgun sequence of Brevibacillus reuszeri NBRC 15719.</title>
        <authorList>
            <person name="Hosoyama A."/>
            <person name="Uohara A."/>
            <person name="Ohji S."/>
            <person name="Ichikawa N."/>
        </authorList>
    </citation>
    <scope>NUCLEOTIDE SEQUENCE [LARGE SCALE GENOMIC DNA]</scope>
    <source>
        <strain evidence="4 7">NBRC 15719</strain>
    </source>
</reference>
<keyword evidence="7" id="KW-1185">Reference proteome</keyword>
<organism evidence="5 6">
    <name type="scientific">Brevibacillus reuszeri</name>
    <dbReference type="NCBI Taxonomy" id="54915"/>
    <lineage>
        <taxon>Bacteria</taxon>
        <taxon>Bacillati</taxon>
        <taxon>Bacillota</taxon>
        <taxon>Bacilli</taxon>
        <taxon>Bacillales</taxon>
        <taxon>Paenibacillaceae</taxon>
        <taxon>Brevibacillus</taxon>
    </lineage>
</organism>
<feature type="coiled-coil region" evidence="2">
    <location>
        <begin position="870"/>
        <end position="904"/>
    </location>
</feature>
<evidence type="ECO:0000313" key="4">
    <source>
        <dbReference type="EMBL" id="GED67957.1"/>
    </source>
</evidence>
<dbReference type="RefSeq" id="WP_049736674.1">
    <property type="nucleotide sequence ID" value="NZ_BJON01000006.1"/>
</dbReference>
<feature type="coiled-coil region" evidence="2">
    <location>
        <begin position="432"/>
        <end position="466"/>
    </location>
</feature>
<comment type="caution">
    <text evidence="5">The sequence shown here is derived from an EMBL/GenBank/DDBJ whole genome shotgun (WGS) entry which is preliminary data.</text>
</comment>
<dbReference type="GO" id="GO:0030915">
    <property type="term" value="C:Smc5-Smc6 complex"/>
    <property type="evidence" value="ECO:0007669"/>
    <property type="project" value="TreeGrafter"/>
</dbReference>
<feature type="coiled-coil region" evidence="2">
    <location>
        <begin position="736"/>
        <end position="812"/>
    </location>
</feature>
<dbReference type="CDD" id="cd00267">
    <property type="entry name" value="ABC_ATPase"/>
    <property type="match status" value="1"/>
</dbReference>
<accession>A0A0K9Z1V1</accession>
<dbReference type="Proteomes" id="UP000036834">
    <property type="component" value="Unassembled WGS sequence"/>
</dbReference>
<dbReference type="Pfam" id="PF13476">
    <property type="entry name" value="AAA_23"/>
    <property type="match status" value="1"/>
</dbReference>
<gene>
    <name evidence="5" type="ORF">ADS79_01685</name>
    <name evidence="4" type="ORF">BRE01_16590</name>
</gene>
<dbReference type="AlphaFoldDB" id="A0A0K9Z1V1"/>
<dbReference type="PATRIC" id="fig|54915.3.peg.5489"/>
<dbReference type="InterPro" id="IPR038729">
    <property type="entry name" value="Rad50/SbcC_AAA"/>
</dbReference>
<dbReference type="OrthoDB" id="2481648at2"/>